<evidence type="ECO:0000313" key="1">
    <source>
        <dbReference type="EMBL" id="PZO91424.1"/>
    </source>
</evidence>
<comment type="caution">
    <text evidence="1">The sequence shown here is derived from an EMBL/GenBank/DDBJ whole genome shotgun (WGS) entry which is preliminary data.</text>
</comment>
<accession>A0A2W5AA62</accession>
<gene>
    <name evidence="1" type="ORF">DI623_03200</name>
</gene>
<dbReference type="EMBL" id="QFNN01000009">
    <property type="protein sequence ID" value="PZO91424.1"/>
    <property type="molecule type" value="Genomic_DNA"/>
</dbReference>
<name>A0A2W5AA62_9SPHN</name>
<dbReference type="AlphaFoldDB" id="A0A2W5AA62"/>
<reference evidence="1 2" key="1">
    <citation type="submission" date="2017-08" db="EMBL/GenBank/DDBJ databases">
        <title>Infants hospitalized years apart are colonized by the same room-sourced microbial strains.</title>
        <authorList>
            <person name="Brooks B."/>
            <person name="Olm M.R."/>
            <person name="Firek B.A."/>
            <person name="Baker R."/>
            <person name="Thomas B.C."/>
            <person name="Morowitz M.J."/>
            <person name="Banfield J.F."/>
        </authorList>
    </citation>
    <scope>NUCLEOTIDE SEQUENCE [LARGE SCALE GENOMIC DNA]</scope>
    <source>
        <strain evidence="1">S2_018_000_R2_101</strain>
    </source>
</reference>
<protein>
    <submittedName>
        <fullName evidence="1">Uncharacterized protein</fullName>
    </submittedName>
</protein>
<dbReference type="Proteomes" id="UP000249066">
    <property type="component" value="Unassembled WGS sequence"/>
</dbReference>
<organism evidence="1 2">
    <name type="scientific">Sphingomonas sanxanigenens</name>
    <dbReference type="NCBI Taxonomy" id="397260"/>
    <lineage>
        <taxon>Bacteria</taxon>
        <taxon>Pseudomonadati</taxon>
        <taxon>Pseudomonadota</taxon>
        <taxon>Alphaproteobacteria</taxon>
        <taxon>Sphingomonadales</taxon>
        <taxon>Sphingomonadaceae</taxon>
        <taxon>Sphingomonas</taxon>
    </lineage>
</organism>
<proteinExistence type="predicted"/>
<sequence>MTDRYTGKPFLKLLESYVLDATGHLDADSDAALTAMEPGYREMFGEAGPWRAIVAQRMRFPEGMAGAIREVWEKGRAKFVAANGYEPDPAEFSRFFVDTNFPH</sequence>
<evidence type="ECO:0000313" key="2">
    <source>
        <dbReference type="Proteomes" id="UP000249066"/>
    </source>
</evidence>